<name>A0A182HUV6_ANOAR</name>
<evidence type="ECO:0000313" key="1">
    <source>
        <dbReference type="EnsemblMetazoa" id="AARA005072-PA"/>
    </source>
</evidence>
<dbReference type="EMBL" id="APCN01002480">
    <property type="status" value="NOT_ANNOTATED_CDS"/>
    <property type="molecule type" value="Genomic_DNA"/>
</dbReference>
<dbReference type="AlphaFoldDB" id="A0A182HUV6"/>
<sequence>MATIGSRIVLVLFCIVLGNFVLFHDRERIVLAQYIEDETSLRGLDFLGDSPKGLFGRWHSEKQYLRRLHLDRTGE</sequence>
<keyword evidence="2" id="KW-1185">Reference proteome</keyword>
<dbReference type="EnsemblMetazoa" id="AARA005072-RA">
    <property type="protein sequence ID" value="AARA005072-PA"/>
    <property type="gene ID" value="AARA005072"/>
</dbReference>
<reference evidence="1" key="1">
    <citation type="submission" date="2022-08" db="UniProtKB">
        <authorList>
            <consortium name="EnsemblMetazoa"/>
        </authorList>
    </citation>
    <scope>IDENTIFICATION</scope>
    <source>
        <strain evidence="1">Dongola</strain>
    </source>
</reference>
<evidence type="ECO:0000313" key="2">
    <source>
        <dbReference type="Proteomes" id="UP000075840"/>
    </source>
</evidence>
<dbReference type="VEuPathDB" id="VectorBase:AARA005072"/>
<protein>
    <submittedName>
        <fullName evidence="1">Uncharacterized protein</fullName>
    </submittedName>
</protein>
<organism evidence="1 2">
    <name type="scientific">Anopheles arabiensis</name>
    <name type="common">Mosquito</name>
    <dbReference type="NCBI Taxonomy" id="7173"/>
    <lineage>
        <taxon>Eukaryota</taxon>
        <taxon>Metazoa</taxon>
        <taxon>Ecdysozoa</taxon>
        <taxon>Arthropoda</taxon>
        <taxon>Hexapoda</taxon>
        <taxon>Insecta</taxon>
        <taxon>Pterygota</taxon>
        <taxon>Neoptera</taxon>
        <taxon>Endopterygota</taxon>
        <taxon>Diptera</taxon>
        <taxon>Nematocera</taxon>
        <taxon>Culicoidea</taxon>
        <taxon>Culicidae</taxon>
        <taxon>Anophelinae</taxon>
        <taxon>Anopheles</taxon>
    </lineage>
</organism>
<accession>A0A182HUV6</accession>
<proteinExistence type="predicted"/>
<dbReference type="Proteomes" id="UP000075840">
    <property type="component" value="Unassembled WGS sequence"/>
</dbReference>